<feature type="compositionally biased region" description="Polar residues" evidence="16">
    <location>
        <begin position="1297"/>
        <end position="1326"/>
    </location>
</feature>
<feature type="region of interest" description="Disordered" evidence="16">
    <location>
        <begin position="1277"/>
        <end position="1443"/>
    </location>
</feature>
<keyword evidence="20" id="KW-1185">Reference proteome</keyword>
<dbReference type="GO" id="GO:0008270">
    <property type="term" value="F:zinc ion binding"/>
    <property type="evidence" value="ECO:0007669"/>
    <property type="project" value="UniProtKB-KW"/>
</dbReference>
<comment type="similarity">
    <text evidence="6">Belongs to the deoxyhypusine synthase family.</text>
</comment>
<dbReference type="InterPro" id="IPR003409">
    <property type="entry name" value="MORN"/>
</dbReference>
<keyword evidence="14" id="KW-0386">Hypusine biosynthesis</keyword>
<feature type="region of interest" description="Disordered" evidence="16">
    <location>
        <begin position="658"/>
        <end position="704"/>
    </location>
</feature>
<comment type="catalytic activity">
    <reaction evidence="1">
        <text>[eIF5A protein]-L-lysine + spermidine = [eIF5A protein]-deoxyhypusine + propane-1,3-diamine</text>
        <dbReference type="Rhea" id="RHEA:33299"/>
        <dbReference type="Rhea" id="RHEA-COMP:10143"/>
        <dbReference type="Rhea" id="RHEA-COMP:10144"/>
        <dbReference type="ChEBI" id="CHEBI:29969"/>
        <dbReference type="ChEBI" id="CHEBI:57484"/>
        <dbReference type="ChEBI" id="CHEBI:57834"/>
        <dbReference type="ChEBI" id="CHEBI:82657"/>
        <dbReference type="EC" id="2.5.1.46"/>
    </reaction>
</comment>
<keyword evidence="12" id="KW-0833">Ubl conjugation pathway</keyword>
<dbReference type="InterPro" id="IPR013083">
    <property type="entry name" value="Znf_RING/FYVE/PHD"/>
</dbReference>
<dbReference type="EC" id="2.5.1.46" evidence="7"/>
<dbReference type="EMBL" id="ML996120">
    <property type="protein sequence ID" value="KAF2736982.1"/>
    <property type="molecule type" value="Genomic_DNA"/>
</dbReference>
<feature type="region of interest" description="Disordered" evidence="16">
    <location>
        <begin position="446"/>
        <end position="558"/>
    </location>
</feature>
<dbReference type="InterPro" id="IPR008974">
    <property type="entry name" value="TRAF-like"/>
</dbReference>
<dbReference type="InterPro" id="IPR029035">
    <property type="entry name" value="DHS-like_NAD/FAD-binding_dom"/>
</dbReference>
<evidence type="ECO:0000256" key="1">
    <source>
        <dbReference type="ARBA" id="ARBA00000952"/>
    </source>
</evidence>
<feature type="compositionally biased region" description="Pro residues" evidence="16">
    <location>
        <begin position="1107"/>
        <end position="1118"/>
    </location>
</feature>
<dbReference type="InterPro" id="IPR002083">
    <property type="entry name" value="MATH/TRAF_dom"/>
</dbReference>
<dbReference type="Pfam" id="PF22486">
    <property type="entry name" value="MATH_2"/>
    <property type="match status" value="1"/>
</dbReference>
<evidence type="ECO:0000256" key="11">
    <source>
        <dbReference type="ARBA" id="ARBA00022737"/>
    </source>
</evidence>
<evidence type="ECO:0000256" key="14">
    <source>
        <dbReference type="ARBA" id="ARBA00023256"/>
    </source>
</evidence>
<comment type="function">
    <text evidence="3">Catalyzes the NAD-dependent oxidative cleavage of spermidine and the subsequent transfer of the butylamine moiety of spermidine to the epsilon-amino group of a specific lysine residue of the eIF-5A precursor protein to form the intermediate deoxyhypusine residue.</text>
</comment>
<evidence type="ECO:0000259" key="17">
    <source>
        <dbReference type="PROSITE" id="PS50089"/>
    </source>
</evidence>
<evidence type="ECO:0000313" key="20">
    <source>
        <dbReference type="Proteomes" id="UP000799444"/>
    </source>
</evidence>
<dbReference type="Pfam" id="PF02493">
    <property type="entry name" value="MORN"/>
    <property type="match status" value="3"/>
</dbReference>
<evidence type="ECO:0000256" key="12">
    <source>
        <dbReference type="ARBA" id="ARBA00022786"/>
    </source>
</evidence>
<sequence length="1717" mass="189057">MAAASRDQTPAAPAVATNAVLTPSETVPEGSREVRGIDFDNYAHRSITVDELISGMADMGFQATAVGEAVRIINDMRAWKDAETGAKTTIFLGYTSNLISSGLRETLRYLVQHNHVSAIVTTAGGVEEDLIKCLAPTYLGSFATPGAGLRAAGMNRIGNLVVPNSNYCAFEDWVVPILDRMLAEQEESMKTDEHLHWTPSKIINRLGKEIGDERSVYYWAWKNDIPVFCPALTDGSLGDMMYFHTFKSSPEQLRMDTIEDLRKINSLAVHAKRAGMVILGGGVVKHHIANACLMRNGAESAVYINTAQEFDGSDAGARPDEAVSWGKIKANADSVKVYAEATVVFPLIVAATFAKGAPSPNHIHHSHTPLSSPPPQPADDVDMSTSTTLPQPPTGQNHDRQEYADAPMQDPDGLTNGHVEPAANTAEVAPANSVAVEVAAVDEDVMDTTPDNGQGLVLPNGSTGGQDAAAEPTSPAPNGVSGEQPASNGQPPAGDGTDGVPPSDSVPPVEPPPPVDPSIQPPPPPAEPVRSDSDSSDDDDGGQPWHPIQEDTSSPDEAELKEIEASVEVSALDHEHWEQKAFLPLEDPEYTPGESGRIEWVIENYNGTRENPNRDVVMKSQVVNIGGYDWQIKFYPKGNDSDFLSIYIECLSLEDSKKKEETHADQPKDAAPGEDAEMATDDATTASPAASEPRHTPLPLLDGKSLPKRKSVAAQVSVVLYNPTEPRVNYSRTCLRRFCTGSPDWGWTRFHGPHYDIPHRVRGQRQALLRDDKLAFTGYIRLVEDETECLWEHPSKENPWDSFAMTGLQSMFLSGDSGGPVPPGGNLISALSSWLLFKPFRHLLYSLKIPDLVKEPLIKPGVGPVALDDLMDAFEWYGICDRLDKLDVMEVWEVLRLKLEEELRDTAFSNILEDVLGRQRNYASGIPSYRVRVLGVDSMQAAVDHTVDLTDASKPPPQLLTIELERQEFDIASRSYVKLLNKVSLDDHISIRGTPYTLYGFIVHKQTLQSYIYHPILRPEGPGSKWYIYPDKKDEYQVKCLTKRQAIDAHEGKTGGEKLTGNDPIAYIVMYVRDDVGQAAFKYEPESEEWDVPEWIRSETDRQQTLTPPPLPSPPSDIPAPDANSNTKPEETSVVDEKPPKEQDFQVISSKAFLQHEGPGIMDIYEPRWLPESSEHVHTVRLLETDGCDEIREKLAAVVGEIKDPRQIKFWFLDSVRGTWGRPNLLGTGNIEYSSGSIDHYANNSKPWILQDHAYAWTACRIWVHIVDFAALPELPKEEPKEESKAAEPGATELESTENQSLPTENAPDSNTALPQSEVVQPSEDTPMSEPDDPVPTQTPTLEPQPLVAQSEPVPADTPMNDAEAAEAVPADPPATDVIVPNPDASADTEMSGTQENIEVPPPPPPADPQAEIPPPPPPTEPPQETQQEVPQNEPPPPPPDEIYFFLKFFDPESQSLQSRGSHIALKTARVDSTVISILDLPIDKKIELIEEEELASTRPIRNRRSFAQNDLHNTVVIVVTFPLTEDQRSALAARAAFADLQSYLAYRAQLRNFPAKLNGHFTYNYFSSQFYKGEIKNFHHHGHGTEIYHSGATYSGSFRLSQRHGHGLYTFQNGDTYDGEWAANQQHGLGTFVEGGTGNTYVGGWKNDKKFGEGVTHWKNAQETERLCRICWEETADAAFYDCGHVVACLGCARRVDSCPVCRKRVLSAMKLFYVA</sequence>
<accession>A0A9P4R0I4</accession>
<feature type="compositionally biased region" description="Pro residues" evidence="16">
    <location>
        <begin position="1400"/>
        <end position="1422"/>
    </location>
</feature>
<feature type="compositionally biased region" description="Low complexity" evidence="16">
    <location>
        <begin position="1423"/>
        <end position="1432"/>
    </location>
</feature>
<feature type="compositionally biased region" description="Basic and acidic residues" evidence="16">
    <location>
        <begin position="1277"/>
        <end position="1286"/>
    </location>
</feature>
<dbReference type="PROSITE" id="PS50144">
    <property type="entry name" value="MATH"/>
    <property type="match status" value="1"/>
</dbReference>
<dbReference type="NCBIfam" id="TIGR00321">
    <property type="entry name" value="dhys"/>
    <property type="match status" value="1"/>
</dbReference>
<dbReference type="SMART" id="SM00184">
    <property type="entry name" value="RING"/>
    <property type="match status" value="1"/>
</dbReference>
<comment type="cofactor">
    <cofactor evidence="2">
        <name>NAD(+)</name>
        <dbReference type="ChEBI" id="CHEBI:57540"/>
    </cofactor>
</comment>
<feature type="compositionally biased region" description="Low complexity" evidence="16">
    <location>
        <begin position="1335"/>
        <end position="1348"/>
    </location>
</feature>
<evidence type="ECO:0000256" key="15">
    <source>
        <dbReference type="PROSITE-ProRule" id="PRU00175"/>
    </source>
</evidence>
<comment type="caution">
    <text evidence="19">The sequence shown here is derived from an EMBL/GenBank/DDBJ whole genome shotgun (WGS) entry which is preliminary data.</text>
</comment>
<feature type="compositionally biased region" description="Pro residues" evidence="16">
    <location>
        <begin position="504"/>
        <end position="527"/>
    </location>
</feature>
<dbReference type="Pfam" id="PF01916">
    <property type="entry name" value="DS"/>
    <property type="match status" value="1"/>
</dbReference>
<feature type="region of interest" description="Disordered" evidence="16">
    <location>
        <begin position="1101"/>
        <end position="1142"/>
    </location>
</feature>
<feature type="compositionally biased region" description="Low complexity" evidence="16">
    <location>
        <begin position="1362"/>
        <end position="1381"/>
    </location>
</feature>
<dbReference type="Pfam" id="PF13920">
    <property type="entry name" value="zf-C3HC4_3"/>
    <property type="match status" value="1"/>
</dbReference>
<dbReference type="Gene3D" id="3.10.20.90">
    <property type="entry name" value="Phosphatidylinositol 3-kinase Catalytic Subunit, Chain A, domain 1"/>
    <property type="match status" value="1"/>
</dbReference>
<keyword evidence="10" id="KW-0808">Transferase</keyword>
<feature type="domain" description="MATH" evidence="18">
    <location>
        <begin position="595"/>
        <end position="780"/>
    </location>
</feature>
<dbReference type="SUPFAM" id="SSF57850">
    <property type="entry name" value="RING/U-box"/>
    <property type="match status" value="1"/>
</dbReference>
<dbReference type="OrthoDB" id="294378at2759"/>
<dbReference type="PROSITE" id="PS50089">
    <property type="entry name" value="ZF_RING_2"/>
    <property type="match status" value="1"/>
</dbReference>
<dbReference type="InterPro" id="IPR036982">
    <property type="entry name" value="Deoxyhypusine_synthase_sf"/>
</dbReference>
<evidence type="ECO:0000256" key="9">
    <source>
        <dbReference type="ARBA" id="ARBA00022490"/>
    </source>
</evidence>
<dbReference type="GO" id="GO:0034038">
    <property type="term" value="F:deoxyhypusine synthase activity"/>
    <property type="evidence" value="ECO:0007669"/>
    <property type="project" value="UniProtKB-EC"/>
</dbReference>
<organism evidence="19 20">
    <name type="scientific">Polyplosphaeria fusca</name>
    <dbReference type="NCBI Taxonomy" id="682080"/>
    <lineage>
        <taxon>Eukaryota</taxon>
        <taxon>Fungi</taxon>
        <taxon>Dikarya</taxon>
        <taxon>Ascomycota</taxon>
        <taxon>Pezizomycotina</taxon>
        <taxon>Dothideomycetes</taxon>
        <taxon>Pleosporomycetidae</taxon>
        <taxon>Pleosporales</taxon>
        <taxon>Tetraplosphaeriaceae</taxon>
        <taxon>Polyplosphaeria</taxon>
    </lineage>
</organism>
<dbReference type="PANTHER" id="PTHR11703:SF0">
    <property type="entry name" value="DEOXYHYPUSINE SYNTHASE"/>
    <property type="match status" value="1"/>
</dbReference>
<comment type="subcellular location">
    <subcellularLocation>
        <location evidence="4">Cytoplasm</location>
    </subcellularLocation>
</comment>
<comment type="pathway">
    <text evidence="5">Protein modification; eIF5A hypusination.</text>
</comment>
<dbReference type="SUPFAM" id="SSF54001">
    <property type="entry name" value="Cysteine proteinases"/>
    <property type="match status" value="1"/>
</dbReference>
<dbReference type="SUPFAM" id="SSF82185">
    <property type="entry name" value="Histone H3 K4-specific methyltransferase SET7/9 N-terminal domain"/>
    <property type="match status" value="1"/>
</dbReference>
<feature type="compositionally biased region" description="Basic and acidic residues" evidence="16">
    <location>
        <begin position="1128"/>
        <end position="1142"/>
    </location>
</feature>
<dbReference type="Proteomes" id="UP000799444">
    <property type="component" value="Unassembled WGS sequence"/>
</dbReference>
<evidence type="ECO:0000256" key="8">
    <source>
        <dbReference type="ARBA" id="ARBA00020607"/>
    </source>
</evidence>
<dbReference type="Gene3D" id="3.30.40.10">
    <property type="entry name" value="Zinc/RING finger domain, C3HC4 (zinc finger)"/>
    <property type="match status" value="1"/>
</dbReference>
<reference evidence="19" key="1">
    <citation type="journal article" date="2020" name="Stud. Mycol.">
        <title>101 Dothideomycetes genomes: a test case for predicting lifestyles and emergence of pathogens.</title>
        <authorList>
            <person name="Haridas S."/>
            <person name="Albert R."/>
            <person name="Binder M."/>
            <person name="Bloem J."/>
            <person name="Labutti K."/>
            <person name="Salamov A."/>
            <person name="Andreopoulos B."/>
            <person name="Baker S."/>
            <person name="Barry K."/>
            <person name="Bills G."/>
            <person name="Bluhm B."/>
            <person name="Cannon C."/>
            <person name="Castanera R."/>
            <person name="Culley D."/>
            <person name="Daum C."/>
            <person name="Ezra D."/>
            <person name="Gonzalez J."/>
            <person name="Henrissat B."/>
            <person name="Kuo A."/>
            <person name="Liang C."/>
            <person name="Lipzen A."/>
            <person name="Lutzoni F."/>
            <person name="Magnuson J."/>
            <person name="Mondo S."/>
            <person name="Nolan M."/>
            <person name="Ohm R."/>
            <person name="Pangilinan J."/>
            <person name="Park H.-J."/>
            <person name="Ramirez L."/>
            <person name="Alfaro M."/>
            <person name="Sun H."/>
            <person name="Tritt A."/>
            <person name="Yoshinaga Y."/>
            <person name="Zwiers L.-H."/>
            <person name="Turgeon B."/>
            <person name="Goodwin S."/>
            <person name="Spatafora J."/>
            <person name="Crous P."/>
            <person name="Grigoriev I."/>
        </authorList>
    </citation>
    <scope>NUCLEOTIDE SEQUENCE</scope>
    <source>
        <strain evidence="19">CBS 125425</strain>
    </source>
</reference>
<keyword evidence="13" id="KW-0520">NAD</keyword>
<dbReference type="InterPro" id="IPR001841">
    <property type="entry name" value="Znf_RING"/>
</dbReference>
<evidence type="ECO:0000256" key="2">
    <source>
        <dbReference type="ARBA" id="ARBA00001911"/>
    </source>
</evidence>
<keyword evidence="15" id="KW-0862">Zinc</keyword>
<keyword evidence="15" id="KW-0863">Zinc-finger</keyword>
<dbReference type="Gene3D" id="3.40.910.10">
    <property type="entry name" value="Deoxyhypusine synthase"/>
    <property type="match status" value="1"/>
</dbReference>
<dbReference type="Gene3D" id="3.90.70.10">
    <property type="entry name" value="Cysteine proteinases"/>
    <property type="match status" value="1"/>
</dbReference>
<evidence type="ECO:0000259" key="18">
    <source>
        <dbReference type="PROSITE" id="PS50144"/>
    </source>
</evidence>
<evidence type="ECO:0000256" key="5">
    <source>
        <dbReference type="ARBA" id="ARBA00005041"/>
    </source>
</evidence>
<dbReference type="InterPro" id="IPR002773">
    <property type="entry name" value="Deoxyhypusine_synthase"/>
</dbReference>
<dbReference type="SUPFAM" id="SSF52467">
    <property type="entry name" value="DHS-like NAD/FAD-binding domain"/>
    <property type="match status" value="1"/>
</dbReference>
<evidence type="ECO:0000256" key="6">
    <source>
        <dbReference type="ARBA" id="ARBA00009892"/>
    </source>
</evidence>
<keyword evidence="9" id="KW-0963">Cytoplasm</keyword>
<dbReference type="FunFam" id="3.40.910.10:FF:000003">
    <property type="entry name" value="Deoxyhypusine synthase"/>
    <property type="match status" value="1"/>
</dbReference>
<proteinExistence type="inferred from homology"/>
<evidence type="ECO:0000256" key="3">
    <source>
        <dbReference type="ARBA" id="ARBA00002823"/>
    </source>
</evidence>
<dbReference type="GO" id="GO:0140096">
    <property type="term" value="F:catalytic activity, acting on a protein"/>
    <property type="evidence" value="ECO:0007669"/>
    <property type="project" value="UniProtKB-ARBA"/>
</dbReference>
<dbReference type="SMART" id="SM00698">
    <property type="entry name" value="MORN"/>
    <property type="match status" value="4"/>
</dbReference>
<dbReference type="GO" id="GO:0005737">
    <property type="term" value="C:cytoplasm"/>
    <property type="evidence" value="ECO:0007669"/>
    <property type="project" value="UniProtKB-SubCell"/>
</dbReference>
<dbReference type="Gene3D" id="2.60.210.10">
    <property type="entry name" value="Apoptosis, Tumor Necrosis Factor Receptor Associated Protein 2, Chain A"/>
    <property type="match status" value="1"/>
</dbReference>
<evidence type="ECO:0000256" key="13">
    <source>
        <dbReference type="ARBA" id="ARBA00023027"/>
    </source>
</evidence>
<feature type="region of interest" description="Disordered" evidence="16">
    <location>
        <begin position="360"/>
        <end position="419"/>
    </location>
</feature>
<dbReference type="InterPro" id="IPR038765">
    <property type="entry name" value="Papain-like_cys_pep_sf"/>
</dbReference>
<evidence type="ECO:0000256" key="16">
    <source>
        <dbReference type="SAM" id="MobiDB-lite"/>
    </source>
</evidence>
<dbReference type="InterPro" id="IPR024729">
    <property type="entry name" value="USP7_ICP0-binding_dom"/>
</dbReference>
<gene>
    <name evidence="19" type="ORF">EJ04DRAFT_542209</name>
</gene>
<keyword evidence="11" id="KW-0677">Repeat</keyword>
<evidence type="ECO:0000256" key="4">
    <source>
        <dbReference type="ARBA" id="ARBA00004496"/>
    </source>
</evidence>
<feature type="compositionally biased region" description="Low complexity" evidence="16">
    <location>
        <begin position="681"/>
        <end position="691"/>
    </location>
</feature>
<dbReference type="PANTHER" id="PTHR11703">
    <property type="entry name" value="DEOXYHYPUSINE SYNTHASE"/>
    <property type="match status" value="1"/>
</dbReference>
<keyword evidence="15" id="KW-0479">Metal-binding</keyword>
<evidence type="ECO:0000256" key="7">
    <source>
        <dbReference type="ARBA" id="ARBA00012683"/>
    </source>
</evidence>
<evidence type="ECO:0000256" key="10">
    <source>
        <dbReference type="ARBA" id="ARBA00022679"/>
    </source>
</evidence>
<name>A0A9P4R0I4_9PLEO</name>
<dbReference type="SUPFAM" id="SSF49599">
    <property type="entry name" value="TRAF domain-like"/>
    <property type="match status" value="1"/>
</dbReference>
<feature type="compositionally biased region" description="Basic and acidic residues" evidence="16">
    <location>
        <begin position="658"/>
        <end position="668"/>
    </location>
</feature>
<feature type="domain" description="RING-type" evidence="17">
    <location>
        <begin position="1669"/>
        <end position="1704"/>
    </location>
</feature>
<dbReference type="Pfam" id="PF12436">
    <property type="entry name" value="USP7_ICP0_bdg"/>
    <property type="match status" value="1"/>
</dbReference>
<evidence type="ECO:0000313" key="19">
    <source>
        <dbReference type="EMBL" id="KAF2736982.1"/>
    </source>
</evidence>
<protein>
    <recommendedName>
        <fullName evidence="8">Deoxyhypusine synthase</fullName>
        <ecNumber evidence="7">2.5.1.46</ecNumber>
    </recommendedName>
</protein>